<keyword evidence="2" id="KW-1185">Reference proteome</keyword>
<gene>
    <name evidence="1" type="ORF">HMPREF0080_00852</name>
</gene>
<dbReference type="AlphaFoldDB" id="G9YGT2"/>
<dbReference type="HOGENOM" id="CLU_3195378_0_0_9"/>
<organism evidence="1 2">
    <name type="scientific">Anaeroglobus geminatus F0357</name>
    <dbReference type="NCBI Taxonomy" id="861450"/>
    <lineage>
        <taxon>Bacteria</taxon>
        <taxon>Bacillati</taxon>
        <taxon>Bacillota</taxon>
        <taxon>Negativicutes</taxon>
        <taxon>Veillonellales</taxon>
        <taxon>Veillonellaceae</taxon>
        <taxon>Anaeroglobus</taxon>
    </lineage>
</organism>
<dbReference type="STRING" id="861450.HMPREF0080_00852"/>
<comment type="caution">
    <text evidence="1">The sequence shown here is derived from an EMBL/GenBank/DDBJ whole genome shotgun (WGS) entry which is preliminary data.</text>
</comment>
<dbReference type="Proteomes" id="UP000005481">
    <property type="component" value="Unassembled WGS sequence"/>
</dbReference>
<sequence>MRFFSFREVLSGTSFRVSAKRPFFPGTAVRRFYRFFHSHGNGKMI</sequence>
<reference evidence="1 2" key="1">
    <citation type="submission" date="2011-08" db="EMBL/GenBank/DDBJ databases">
        <authorList>
            <person name="Weinstock G."/>
            <person name="Sodergren E."/>
            <person name="Clifton S."/>
            <person name="Fulton L."/>
            <person name="Fulton B."/>
            <person name="Courtney L."/>
            <person name="Fronick C."/>
            <person name="Harrison M."/>
            <person name="Strong C."/>
            <person name="Farmer C."/>
            <person name="Delahaunty K."/>
            <person name="Markovic C."/>
            <person name="Hall O."/>
            <person name="Minx P."/>
            <person name="Tomlinson C."/>
            <person name="Mitreva M."/>
            <person name="Hou S."/>
            <person name="Chen J."/>
            <person name="Wollam A."/>
            <person name="Pepin K.H."/>
            <person name="Johnson M."/>
            <person name="Bhonagiri V."/>
            <person name="Zhang X."/>
            <person name="Suruliraj S."/>
            <person name="Warren W."/>
            <person name="Chinwalla A."/>
            <person name="Mardis E.R."/>
            <person name="Wilson R.K."/>
        </authorList>
    </citation>
    <scope>NUCLEOTIDE SEQUENCE [LARGE SCALE GENOMIC DNA]</scope>
    <source>
        <strain evidence="1 2">F0357</strain>
    </source>
</reference>
<accession>G9YGT2</accession>
<evidence type="ECO:0000313" key="2">
    <source>
        <dbReference type="Proteomes" id="UP000005481"/>
    </source>
</evidence>
<evidence type="ECO:0000313" key="1">
    <source>
        <dbReference type="EMBL" id="EHM41630.1"/>
    </source>
</evidence>
<name>G9YGT2_9FIRM</name>
<dbReference type="EMBL" id="AGCJ01000030">
    <property type="protein sequence ID" value="EHM41630.1"/>
    <property type="molecule type" value="Genomic_DNA"/>
</dbReference>
<proteinExistence type="predicted"/>
<protein>
    <submittedName>
        <fullName evidence="1">Uncharacterized protein</fullName>
    </submittedName>
</protein>